<dbReference type="Proteomes" id="UP000823046">
    <property type="component" value="Unassembled WGS sequence"/>
</dbReference>
<gene>
    <name evidence="6" type="ORF">IE077_002683</name>
</gene>
<keyword evidence="7" id="KW-1185">Reference proteome</keyword>
<feature type="transmembrane region" description="Helical" evidence="5">
    <location>
        <begin position="184"/>
        <end position="208"/>
    </location>
</feature>
<feature type="transmembrane region" description="Helical" evidence="5">
    <location>
        <begin position="123"/>
        <end position="141"/>
    </location>
</feature>
<dbReference type="EMBL" id="JADAQX010000275">
    <property type="protein sequence ID" value="KAF8820899.1"/>
    <property type="molecule type" value="Genomic_DNA"/>
</dbReference>
<sequence length="353" mass="39734">MAVFSVSWTNLAIVACYFIAYCLQPLLSDVIKFNGAAHSSTFLILLPHYYSMMLVGFIPTKKKLSECNWRKGFFVSFLDILNQLLKKGGLLMAGAAVYTVVDSSSIVWTAVWSRLLLKRHVSLSQWFSLFLISLGLSFKAFQLNFSLHDEEFIGVLLILTASVLMGLTFVLNEKYMKDADPIEGPNLVCMMGICCSIVLTMWTFGWTLPRFDTLIMKNIAFKNGDQKVIIFSFLGLLAAGWLHSGTFWYIMREIGAVSTGVLKGVKVATVFILSHYLFCELQPSQCLNVWTGLSTTVVSETLMFFDLLPKMCYGCDILHLCDNTCTQEACYSRRNYTVIEEIAKGKPRKEIGM</sequence>
<feature type="transmembrane region" description="Helical" evidence="5">
    <location>
        <begin position="90"/>
        <end position="111"/>
    </location>
</feature>
<evidence type="ECO:0000313" key="6">
    <source>
        <dbReference type="EMBL" id="KAF8820899.1"/>
    </source>
</evidence>
<proteinExistence type="predicted"/>
<protein>
    <submittedName>
        <fullName evidence="6">Transporter/permease protein</fullName>
    </submittedName>
</protein>
<dbReference type="InterPro" id="IPR007271">
    <property type="entry name" value="Nuc_sug_transpt"/>
</dbReference>
<keyword evidence="3 5" id="KW-1133">Transmembrane helix</keyword>
<dbReference type="SUPFAM" id="SSF103481">
    <property type="entry name" value="Multidrug resistance efflux transporter EmrE"/>
    <property type="match status" value="1"/>
</dbReference>
<keyword evidence="4 5" id="KW-0472">Membrane</keyword>
<evidence type="ECO:0000256" key="2">
    <source>
        <dbReference type="ARBA" id="ARBA00022692"/>
    </source>
</evidence>
<name>A0ABQ7JA87_9APIC</name>
<evidence type="ECO:0000256" key="1">
    <source>
        <dbReference type="ARBA" id="ARBA00004141"/>
    </source>
</evidence>
<evidence type="ECO:0000313" key="7">
    <source>
        <dbReference type="Proteomes" id="UP000823046"/>
    </source>
</evidence>
<dbReference type="InterPro" id="IPR037185">
    <property type="entry name" value="EmrE-like"/>
</dbReference>
<dbReference type="Pfam" id="PF04142">
    <property type="entry name" value="Nuc_sug_transp"/>
    <property type="match status" value="1"/>
</dbReference>
<accession>A0ABQ7JA87</accession>
<reference evidence="6 7" key="1">
    <citation type="journal article" date="2020" name="bioRxiv">
        <title>Metabolic contributions of an alphaproteobacterial endosymbiont in the apicomplexan Cardiosporidium cionae.</title>
        <authorList>
            <person name="Hunter E.S."/>
            <person name="Paight C.J."/>
            <person name="Lane C.E."/>
        </authorList>
    </citation>
    <scope>NUCLEOTIDE SEQUENCE [LARGE SCALE GENOMIC DNA]</scope>
    <source>
        <strain evidence="6">ESH_2018</strain>
    </source>
</reference>
<comment type="caution">
    <text evidence="6">The sequence shown here is derived from an EMBL/GenBank/DDBJ whole genome shotgun (WGS) entry which is preliminary data.</text>
</comment>
<feature type="transmembrane region" description="Helical" evidence="5">
    <location>
        <begin position="228"/>
        <end position="249"/>
    </location>
</feature>
<feature type="transmembrane region" description="Helical" evidence="5">
    <location>
        <begin position="6"/>
        <end position="23"/>
    </location>
</feature>
<comment type="subcellular location">
    <subcellularLocation>
        <location evidence="1">Membrane</location>
        <topology evidence="1">Multi-pass membrane protein</topology>
    </subcellularLocation>
</comment>
<evidence type="ECO:0000256" key="4">
    <source>
        <dbReference type="ARBA" id="ARBA00023136"/>
    </source>
</evidence>
<feature type="transmembrane region" description="Helical" evidence="5">
    <location>
        <begin position="153"/>
        <end position="172"/>
    </location>
</feature>
<feature type="transmembrane region" description="Helical" evidence="5">
    <location>
        <begin position="35"/>
        <end position="58"/>
    </location>
</feature>
<dbReference type="PANTHER" id="PTHR13146">
    <property type="match status" value="1"/>
</dbReference>
<organism evidence="6 7">
    <name type="scientific">Cardiosporidium cionae</name>
    <dbReference type="NCBI Taxonomy" id="476202"/>
    <lineage>
        <taxon>Eukaryota</taxon>
        <taxon>Sar</taxon>
        <taxon>Alveolata</taxon>
        <taxon>Apicomplexa</taxon>
        <taxon>Aconoidasida</taxon>
        <taxon>Nephromycida</taxon>
        <taxon>Cardiosporidium</taxon>
    </lineage>
</organism>
<evidence type="ECO:0000256" key="3">
    <source>
        <dbReference type="ARBA" id="ARBA00022989"/>
    </source>
</evidence>
<evidence type="ECO:0000256" key="5">
    <source>
        <dbReference type="SAM" id="Phobius"/>
    </source>
</evidence>
<dbReference type="PANTHER" id="PTHR13146:SF1">
    <property type="entry name" value="SUGAR PHOSPHATE TRANSPORTER DOMAIN-CONTAINING PROTEIN"/>
    <property type="match status" value="1"/>
</dbReference>
<keyword evidence="2 5" id="KW-0812">Transmembrane</keyword>